<feature type="compositionally biased region" description="Polar residues" evidence="1">
    <location>
        <begin position="818"/>
        <end position="833"/>
    </location>
</feature>
<dbReference type="STRING" id="158441.A0A226E6W1"/>
<dbReference type="GO" id="GO:0005777">
    <property type="term" value="C:peroxisome"/>
    <property type="evidence" value="ECO:0007669"/>
    <property type="project" value="InterPro"/>
</dbReference>
<evidence type="ECO:0000256" key="1">
    <source>
        <dbReference type="SAM" id="MobiDB-lite"/>
    </source>
</evidence>
<feature type="compositionally biased region" description="Basic and acidic residues" evidence="1">
    <location>
        <begin position="15"/>
        <end position="25"/>
    </location>
</feature>
<reference evidence="2 3" key="1">
    <citation type="submission" date="2015-12" db="EMBL/GenBank/DDBJ databases">
        <title>The genome of Folsomia candida.</title>
        <authorList>
            <person name="Faddeeva A."/>
            <person name="Derks M.F."/>
            <person name="Anvar Y."/>
            <person name="Smit S."/>
            <person name="Van Straalen N."/>
            <person name="Roelofs D."/>
        </authorList>
    </citation>
    <scope>NUCLEOTIDE SEQUENCE [LARGE SCALE GENOMIC DNA]</scope>
    <source>
        <strain evidence="2 3">VU population</strain>
        <tissue evidence="2">Whole body</tissue>
    </source>
</reference>
<feature type="region of interest" description="Disordered" evidence="1">
    <location>
        <begin position="3330"/>
        <end position="3356"/>
    </location>
</feature>
<feature type="region of interest" description="Disordered" evidence="1">
    <location>
        <begin position="3035"/>
        <end position="3059"/>
    </location>
</feature>
<feature type="compositionally biased region" description="Basic and acidic residues" evidence="1">
    <location>
        <begin position="2075"/>
        <end position="2084"/>
    </location>
</feature>
<evidence type="ECO:0000313" key="2">
    <source>
        <dbReference type="EMBL" id="OXA52834.1"/>
    </source>
</evidence>
<feature type="region of interest" description="Disordered" evidence="1">
    <location>
        <begin position="2912"/>
        <end position="2935"/>
    </location>
</feature>
<name>A0A226E6W1_FOLCA</name>
<feature type="compositionally biased region" description="Low complexity" evidence="1">
    <location>
        <begin position="2056"/>
        <end position="2069"/>
    </location>
</feature>
<proteinExistence type="predicted"/>
<feature type="compositionally biased region" description="Polar residues" evidence="1">
    <location>
        <begin position="3048"/>
        <end position="3058"/>
    </location>
</feature>
<dbReference type="Proteomes" id="UP000198287">
    <property type="component" value="Unassembled WGS sequence"/>
</dbReference>
<feature type="compositionally biased region" description="Polar residues" evidence="1">
    <location>
        <begin position="3343"/>
        <end position="3353"/>
    </location>
</feature>
<feature type="compositionally biased region" description="Low complexity" evidence="1">
    <location>
        <begin position="838"/>
        <end position="847"/>
    </location>
</feature>
<evidence type="ECO:0000313" key="3">
    <source>
        <dbReference type="Proteomes" id="UP000198287"/>
    </source>
</evidence>
<feature type="compositionally biased region" description="Basic and acidic residues" evidence="1">
    <location>
        <begin position="1955"/>
        <end position="1964"/>
    </location>
</feature>
<feature type="compositionally biased region" description="Basic and acidic residues" evidence="1">
    <location>
        <begin position="2915"/>
        <end position="2925"/>
    </location>
</feature>
<feature type="region of interest" description="Disordered" evidence="1">
    <location>
        <begin position="1939"/>
        <end position="1967"/>
    </location>
</feature>
<comment type="caution">
    <text evidence="2">The sequence shown here is derived from an EMBL/GenBank/DDBJ whole genome shotgun (WGS) entry which is preliminary data.</text>
</comment>
<dbReference type="InterPro" id="IPR033228">
    <property type="entry name" value="SZT2"/>
</dbReference>
<dbReference type="EMBL" id="LNIX01000006">
    <property type="protein sequence ID" value="OXA52834.1"/>
    <property type="molecule type" value="Genomic_DNA"/>
</dbReference>
<organism evidence="2 3">
    <name type="scientific">Folsomia candida</name>
    <name type="common">Springtail</name>
    <dbReference type="NCBI Taxonomy" id="158441"/>
    <lineage>
        <taxon>Eukaryota</taxon>
        <taxon>Metazoa</taxon>
        <taxon>Ecdysozoa</taxon>
        <taxon>Arthropoda</taxon>
        <taxon>Hexapoda</taxon>
        <taxon>Collembola</taxon>
        <taxon>Entomobryomorpha</taxon>
        <taxon>Isotomoidea</taxon>
        <taxon>Isotomidae</taxon>
        <taxon>Proisotominae</taxon>
        <taxon>Folsomia</taxon>
    </lineage>
</organism>
<sequence>MEDLPQLPSFSQKNKTMESPDKGVIVEEEEVIKEEEKEEVVVVEEEEEEENTGPILEAKIVYILMSKDHRISRNRRAEWFFSRFNTVFSLPKDRLISLALDEGADFYVVSAIPKDPNPDWTPQTRHAFRYKITTKTVVTYLSRRYRIVYCIDVSPSVAAVDIQAGTVIFDGVFQALRASLDGLMRPFYIPGSTIVFQPKIFITVITHSPFVTSINNEVILQGKLLGPSTYNNILQTVFQELHVIENKMATMTETLVKTVNARRARQKAKMEKEKTPSGDSKSGIQPFKSSVSSDFSLVDLLKQALIALSLLPENSSSGLVILTDGVVSVPDGRYLDIILSQLRYNTVSCSFIQLSSPFHPHLCHGVLPYVDLMKFIATATFGSFMTEAPEITSSSDAITEMNVYHLSFLAWSFQNSDNIQAETHLPTSIKPGEWSIRNKCFFTIRDMPIVKKLQFESKLEVDYMKVLSCRLREGFMIKDINLNDECKYEITLTLPWKFLIHLEYVVITDQTLDSRTECIFSLEGPYDFLHDVTCLAARSFPSIYRQLMVNRFWATRKNLSESDRLLVHLNSFSSNQAYYNIPDSLRNGVPLFYFSPNSTVPQLQSNDFPYPQFSQFWKPVCMLDTNVWQKWMHTHRIGVILEHDHPLPKHLHHPNPAGRFQVILCRQAVMALNTLLKNSSSFVLVENHSYVTLMYNNEDDKSAPFSFYIIRVTSKPPYVVLRLAFLVGTPGNLRHKTVSSLIEKIGVLTFPQRLKVPPRWRFPSGNSTNSSDQANKASWSDMPCCILMSKPIEKILIRYEKVPDNYCEVLMPQNTYDIPSDPKSPNASQQSTFGFKRTNPGGTAPGGTPTIMVPEMFNTVARYLNHKRWIWYFPKCVLPDFEVKDASEILTVITKMRLQEGFRFAYSSSGTVSMVFEVQMQNRTNVPTHELDSTLEHKFVDETYLTPCVLQFVMFPPTTSLTPHFDDDIETPEENKDIFLITESWIEPQCGELTGCKFDLLNGLQFSQIADKIFEINKECVLTLGAFDYLKGFPKSNYIDKKGKAGRLRAIAGGNSMEENNTTLIPFEFELGRVLPKCSQTEMLFSMFFQDLGHAFSVEGKNEFVPYHERANETLYNSWTESLADVHDKEIMIDSRYFASLLTMVLSREDVTKTGKDSRFNSDDLPAWKCFVKSVDPSQQLITLVPKTLRDTKLFFLIVEKCKCVITAAEAKTKIEGPFLTIPQSQASTELYSATTKIRQRKISEPNACQKSTATCLVTHLSLDNPHPSVGRKRIRALSGGESAPVLKKAFTVDSSLHDSLAQSFFDETTSKYVVPKNKYTIVEDLNLSFSSHSETAEASHSFSNSECIDQFHVADNESKSMIGSMTMPLFMYDCSLSTLRSHLIYRGSQEVPDRCLDFRIFNVPDEGGKTSVEVEEAPEKVETAETSDASELPAESSSTECPVPDAKKPPDESEFTSVKLEEYCKNLQLSYRKSFVKSVFHSLQLGYYISTEDLKAVINVCHKNIITADISEFLKNICYHEQLNDACKTSATIRSFIQKKFKDILTKIFNYTKVDSDFFYYKSNRLHYSHENMFCDYGQYLPFMDFDDDKKRDSESFRETDQWNSSSDVFNFSDMTCGRRESESTNVEPTPPLFMLLRCTSTTEKSSKTFAVSDLPVCIDDYDLSLRVEIDDFTDDSNVWSTKLELVFMTMPNDSMEEPAVSNFTNFHECQNISMAQVEALDTMLKEIKWLLNDEITSLRSNSLSLTTNMLEEIASHVEESSTKLGCFHQCIPLQFVENSARGYQKFVGQFDNLWLPGFAFKKLENWLYLVASTSSKKIVEIERDSDSDIIDTESSDDLLHQSIDESEGSTTCTTSISEIELNVESRLPYWILFKVDRENVFAYCHCRYDEDDSIPLNQCIETRGIILAEIARLIRIVNQDLLLQSLHDTRMCSNLLEPDTNRSGMDESLSSKNYDDGPRSELDMDSTTNTNNVAVFACDVVWETTFKLHPRLKSGPGKSAFSRGMQILRSTLMAFEVGNRENMFVYRNSLGNVFYLRLYRVIETYDEMMGVDCPSENPSPRSSISSRSRMHHPSADSNKDDPPIILREALNSLIGRTTPTEGIVLLKVHGVTEAGNEIKEQLIQSLRNKLDDAVLDVLSVTLDRNPHCKLTPEDVHFIQKPLSPPDALVRFTTGRFVKLLLSPFAFFLHQNLLQFLNIPKYTKTEFHFQDYHRVSENRFRPELEEHNVYLYNQSPGGTGSRGVACVSVAIVDRNGGLLRCADWKRPWNFQFSLAMSELLTFIETDEIVNDTQTSDIILELCVWKQGRINLDILKNNFLSAIKHGGWDLAMEYQILTPSLFSPAAMEDQDTIERNKDLIMELKNSACGSPVIPCVSDRLLRRRNSSAITLGKAVDQYDEPRERSWSYTVRRQSPYAPAIRLDIPSLESFSSRNSLRGSTASTETIRSGFDYVSTRRTIIEDIDKLHPNYSSKFKKWCNIGVPLNLPSLRIEKIKFKPQHYLDETIEEIIKIIHTISPDNSTAQFWRLNKDMREFLTVGKKIRPEYESLLHKVCQDVDSFKSHEGKLENLEKKDEAEYPDELLKLFTTRECFKPSSKPSSCILIARNLSHWESCVYDKKTLGMAFNSSDLIKNLHKFYPLMSEPINFCDDKSSLNADKTKFPTKNGLLSLLGETCEESCLQSTLVPRQRFLLAFVSKQSVEFIFYNWAKEASDKIIDQSKILATWSRCRWDLMSSILLQKSGIFYNQPFLKDPLVATSMAHVPPTTGIQDIVRNCYPPKYVPVAERIAGKNFAESRTQISELYRNLHHTHLLNLHDDEIQSTPISIHGEQLINLVEQGRNDVESALFRYWLSRGPSASNVIGKDAIEALKQTARMIHYCMTPIFFLPRWRTAISLTRDSSSGIFKRARLSESNLPDEKERPRHASESSYRSILSKGSKPPILPIWSLWKRLQSEKCKDEDPDIVTLSSRSPKRVSDSWHSNQCNGYIQEYMQYLQTLGFIPAQGNSNAKKQSVLTSDNWTQSYVGRLERMRRMSDGSVLSVDSDKNSQSHSPNGNHSKVQADTEEKVFYLQKSLPGGIILLEVGFIEPFSYCKIHALEVHRIQGKKFAQRAATSHNTIGFVDECDKMKVLMHLHSFAYDFHLRSIQNHICGRHVIKQGYHVTKFLDDFISYYCKGPNFARNTVHIGILSLQNISSPSHIMFDYILAHNKKYEMTVLKMNQVGSMPGFGYDDAALVYTLTKRVAYRESEDESHLGEFEMSLVISHDVLSGGRVYNTDPSVLKIKYYIVLTSRRELYPNLSGDLNCGKLFPVCAPQPLSDFSIRKDRKSFDNGQQLSEHEMETRSCGNQSDMSESSGHHNVIREEKVHYMGYFSSHEQMMQEILKEQTVWAENFIRSMVEAAAVDCRRDLLWQRLQLGGKPPAKNASDRDELTLRETVGVLTFWEFSELLELIHVQPLRDLDPQLKILLNQPINFFHTLIKLLSNVTKYEHRYFVAPDGKIHQLVIFNPNLKKSAVLIEINLIKSSNDISILYKDNLDGIMDEFPLELNQEILNLIETAVGACCYCNWINCL</sequence>
<feature type="region of interest" description="Disordered" evidence="1">
    <location>
        <begin position="1"/>
        <end position="29"/>
    </location>
</feature>
<protein>
    <submittedName>
        <fullName evidence="2">Protein SZT2</fullName>
    </submittedName>
</protein>
<dbReference type="PANTHER" id="PTHR14918">
    <property type="entry name" value="KICSTOR COMPLEX PROTEIN SZT2"/>
    <property type="match status" value="1"/>
</dbReference>
<dbReference type="PANTHER" id="PTHR14918:SF3">
    <property type="entry name" value="KICSTOR COMPLEX PROTEIN SZT2"/>
    <property type="match status" value="1"/>
</dbReference>
<dbReference type="OrthoDB" id="43547at2759"/>
<feature type="region of interest" description="Disordered" evidence="1">
    <location>
        <begin position="2055"/>
        <end position="2084"/>
    </location>
</feature>
<feature type="region of interest" description="Disordered" evidence="1">
    <location>
        <begin position="265"/>
        <end position="285"/>
    </location>
</feature>
<dbReference type="OMA" id="PLFVHIT"/>
<gene>
    <name evidence="2" type="ORF">Fcan01_12643</name>
</gene>
<feature type="region of interest" description="Disordered" evidence="1">
    <location>
        <begin position="1410"/>
        <end position="1454"/>
    </location>
</feature>
<keyword evidence="3" id="KW-1185">Reference proteome</keyword>
<feature type="compositionally biased region" description="Polar residues" evidence="1">
    <location>
        <begin position="1425"/>
        <end position="1441"/>
    </location>
</feature>
<accession>A0A226E6W1</accession>
<feature type="region of interest" description="Disordered" evidence="1">
    <location>
        <begin position="818"/>
        <end position="847"/>
    </location>
</feature>